<evidence type="ECO:0000313" key="2">
    <source>
        <dbReference type="Proteomes" id="UP000266934"/>
    </source>
</evidence>
<reference evidence="1 2" key="1">
    <citation type="submission" date="2018-08" db="EMBL/GenBank/DDBJ databases">
        <title>Complete genome sequencing of Blastochloris tepida GI.</title>
        <authorList>
            <person name="Tsukatani Y."/>
            <person name="Mori H."/>
        </authorList>
    </citation>
    <scope>NUCLEOTIDE SEQUENCE [LARGE SCALE GENOMIC DNA]</scope>
    <source>
        <strain evidence="1 2">GI</strain>
    </source>
</reference>
<keyword evidence="2" id="KW-1185">Reference proteome</keyword>
<organism evidence="1 2">
    <name type="scientific">Blastochloris tepida</name>
    <dbReference type="NCBI Taxonomy" id="2233851"/>
    <lineage>
        <taxon>Bacteria</taxon>
        <taxon>Pseudomonadati</taxon>
        <taxon>Pseudomonadota</taxon>
        <taxon>Alphaproteobacteria</taxon>
        <taxon>Hyphomicrobiales</taxon>
        <taxon>Blastochloridaceae</taxon>
        <taxon>Blastochloris</taxon>
    </lineage>
</organism>
<dbReference type="EMBL" id="AP018907">
    <property type="protein sequence ID" value="BBF92123.1"/>
    <property type="molecule type" value="Genomic_DNA"/>
</dbReference>
<dbReference type="Proteomes" id="UP000266934">
    <property type="component" value="Chromosome"/>
</dbReference>
<protein>
    <submittedName>
        <fullName evidence="1">Head HK97 family portal protein</fullName>
    </submittedName>
</protein>
<gene>
    <name evidence="1" type="ORF">BLTE_08080</name>
</gene>
<name>A0A348FXU0_9HYPH</name>
<accession>A0A348FXU0</accession>
<dbReference type="KEGG" id="blag:BLTE_08080"/>
<dbReference type="InterPro" id="IPR006427">
    <property type="entry name" value="Portal_HK97"/>
</dbReference>
<evidence type="ECO:0000313" key="1">
    <source>
        <dbReference type="EMBL" id="BBF92123.1"/>
    </source>
</evidence>
<dbReference type="RefSeq" id="WP_126397841.1">
    <property type="nucleotide sequence ID" value="NZ_AP018907.1"/>
</dbReference>
<dbReference type="AlphaFoldDB" id="A0A348FXU0"/>
<dbReference type="Pfam" id="PF04860">
    <property type="entry name" value="Phage_portal"/>
    <property type="match status" value="1"/>
</dbReference>
<dbReference type="NCBIfam" id="TIGR01537">
    <property type="entry name" value="portal_HK97"/>
    <property type="match status" value="1"/>
</dbReference>
<dbReference type="OrthoDB" id="7592047at2"/>
<sequence>MFDDIRKLLGLETKAAGPVSLTASSPELLALFGAAPTAAGAVVTPETALRVPAVACATRAIGEAVACLPRSVYRVAADGSRVPVPDHPAQALLSGEWNDWTGAYDGFLGATIDALTNDAGALVWVNRVNGAPRELIRYRPGTFSVTRDAATGEPAFKLNTADGPRELAAGDCIAVTAFGAVGRAPLTLAREAIGLALVMERHAGKLFAAGARPGGVLKYGKTLGEAALKRLKDSFQAVYSGTDKSGNTLILEDGMEFMPLTFSSVDLQFLELRRYQVLEIARAFRVPPHMLFELERATWGNVESLGREFLVFCLQPMLRAWESALRRALLTPDERKSGLVIEFDEDDLTQANIADRATAYSQLIAARVINPNTARTWERLAPYPGGEVYANPAITPGAAATPGATS</sequence>
<dbReference type="InterPro" id="IPR006944">
    <property type="entry name" value="Phage/GTA_portal"/>
</dbReference>
<proteinExistence type="predicted"/>